<evidence type="ECO:0000259" key="4">
    <source>
        <dbReference type="PROSITE" id="PS52004"/>
    </source>
</evidence>
<dbReference type="PANTHER" id="PTHR43775:SF37">
    <property type="entry name" value="SI:DKEY-61P9.11"/>
    <property type="match status" value="1"/>
</dbReference>
<dbReference type="PANTHER" id="PTHR43775">
    <property type="entry name" value="FATTY ACID SYNTHASE"/>
    <property type="match status" value="1"/>
</dbReference>
<dbReference type="Pfam" id="PF02801">
    <property type="entry name" value="Ketoacyl-synt_C"/>
    <property type="match status" value="1"/>
</dbReference>
<dbReference type="CDD" id="cd00833">
    <property type="entry name" value="PKS"/>
    <property type="match status" value="1"/>
</dbReference>
<evidence type="ECO:0000313" key="5">
    <source>
        <dbReference type="EMBL" id="AQS99174.1"/>
    </source>
</evidence>
<dbReference type="NCBIfam" id="TIGR04556">
    <property type="entry name" value="PKS_assoc"/>
    <property type="match status" value="1"/>
</dbReference>
<dbReference type="SUPFAM" id="SSF53901">
    <property type="entry name" value="Thiolase-like"/>
    <property type="match status" value="1"/>
</dbReference>
<dbReference type="InterPro" id="IPR050091">
    <property type="entry name" value="PKS_NRPS_Biosynth_Enz"/>
</dbReference>
<dbReference type="GO" id="GO:0004312">
    <property type="term" value="F:fatty acid synthase activity"/>
    <property type="evidence" value="ECO:0007669"/>
    <property type="project" value="TreeGrafter"/>
</dbReference>
<dbReference type="InterPro" id="IPR014031">
    <property type="entry name" value="Ketoacyl_synth_C"/>
</dbReference>
<evidence type="ECO:0000256" key="2">
    <source>
        <dbReference type="ARBA" id="ARBA00022553"/>
    </source>
</evidence>
<protein>
    <submittedName>
        <fullName evidence="5">Type I polyketide synthase</fullName>
    </submittedName>
</protein>
<dbReference type="InterPro" id="IPR030834">
    <property type="entry name" value="PKS_assoc_dom"/>
</dbReference>
<dbReference type="EMBL" id="KX395756">
    <property type="protein sequence ID" value="AQS99174.1"/>
    <property type="molecule type" value="Transcribed_RNA"/>
</dbReference>
<dbReference type="Gene3D" id="3.40.47.10">
    <property type="match status" value="1"/>
</dbReference>
<keyword evidence="3" id="KW-0808">Transferase</keyword>
<dbReference type="SMART" id="SM00825">
    <property type="entry name" value="PKS_KS"/>
    <property type="match status" value="1"/>
</dbReference>
<evidence type="ECO:0000256" key="1">
    <source>
        <dbReference type="ARBA" id="ARBA00022450"/>
    </source>
</evidence>
<organism evidence="5">
    <name type="scientific">Gambierdiscus excentricus</name>
    <dbReference type="NCBI Taxonomy" id="986170"/>
    <lineage>
        <taxon>Eukaryota</taxon>
        <taxon>Sar</taxon>
        <taxon>Alveolata</taxon>
        <taxon>Dinophyceae</taxon>
        <taxon>Gonyaulacales</taxon>
        <taxon>Pyrocystaceae</taxon>
        <taxon>Gambierdiscus</taxon>
    </lineage>
</organism>
<dbReference type="Pfam" id="PF00109">
    <property type="entry name" value="ketoacyl-synt"/>
    <property type="match status" value="1"/>
</dbReference>
<reference evidence="5" key="1">
    <citation type="journal article" date="2017" name="J. Eukaryot. Microbiol.">
        <title>Role of Modular Polyketide Synthases in the Production of Polyether Ladder Compounds in Ciguatoxin-producing Gambierdiscus polynesiensis and G.excentricus (Dinophyceae).</title>
        <authorList>
            <person name="Kohli G.S."/>
            <person name="Campbell K."/>
            <person name="John U."/>
            <person name="Smith K.F."/>
            <person name="Fraga S."/>
            <person name="Rhodes L.L."/>
            <person name="Murray S.A."/>
        </authorList>
    </citation>
    <scope>NUCLEOTIDE SEQUENCE</scope>
    <source>
        <strain evidence="5">Contig_1551</strain>
    </source>
</reference>
<evidence type="ECO:0000256" key="3">
    <source>
        <dbReference type="RuleBase" id="RU003694"/>
    </source>
</evidence>
<dbReference type="InterPro" id="IPR014030">
    <property type="entry name" value="Ketoacyl_synth_N"/>
</dbReference>
<dbReference type="InterPro" id="IPR016039">
    <property type="entry name" value="Thiolase-like"/>
</dbReference>
<dbReference type="GO" id="GO:0006633">
    <property type="term" value="P:fatty acid biosynthetic process"/>
    <property type="evidence" value="ECO:0007669"/>
    <property type="project" value="TreeGrafter"/>
</dbReference>
<sequence>MATDPVISGLRVGGLVELYDLDEQQLHEWDHDVNGELGQVVSYTGGDINKFFVHLICGASGYVDPKHVRAPKDCSQAVAGGDLKSFDILVGPKTDGDVLGSEISTCILEKGYCILKTCQGSVLRDRAMETLRELGENGHLARLPEEIEEGYLGRRCRGKVTWLDSSRKGLAEDEYLATCDASLSYIAQALQPFSPDILESWVEERTPALVCLTLTDDEEPEYPAPEADDGSLGTFLKTWRRSLLQAVHFSGPGEARVELEAKGTAPQQPGLAWPQQQSVEVSAATNTVLLFRPDLYDYTCEIPEKESLMLITSFLSPADRFLYNKVEGDTSWLVADGPPPPPGTENLFIVNTTERLPGHWDNQWAFFAGLTCATDTVIKIPIMRWDVDIYWSPDENNFQPWQTTTRHQSYCEGADLFDNRHFEISNAEAQGLDPVMRLTLECGAQSLAMIGLSKKQANRKSTHAGFNVGNDKLDWATLPKDIGPSAAMGGTSTNLAILANRFNFVFNLKGPSFVCDTACSASLTSMHCARKCILDREYDQLEWFLCMGSHLCLASAPFIGGSQSHMNTAKGRCFTFNASADGYLRGEGICGCMLKYGALKDESDALLRASMLGQDGRSASLTAPNGPAQEEMITRCIKEAKMTPPESTVWECHGTGTSLGDPIEVGAVRKLQVRMRRLEPLMLTSAKTNIGHLEGSAAMGGICKCILQCKHSKCCSTLHLRTLNPHLEHAAFEAIFQTEGACYTYMQGHSQVSSFGFGGANGHAIFWGRNLDAQPDVDKLFMKKMEMRPAPRVNVLSTDPAEWEADFPDTRGNIRPGARWSLTLSPDDAVDEPLQWKFEENGPDLDADVDDEVFYAITGNFNDWADDRLAAGEIAGVHTTTVDMPDSGVLEFRILVDGDPKQVLCPASPQCTRRTEEILGPAEGLTNLWVVSAAPGKEVQVELFVRRGMKSITWLVPRD</sequence>
<dbReference type="AlphaFoldDB" id="A0A1S6K7V9"/>
<accession>A0A1S6K7V9</accession>
<name>A0A1S6K7V9_9DINO</name>
<feature type="domain" description="Ketosynthase family 3 (KS3)" evidence="4">
    <location>
        <begin position="344"/>
        <end position="768"/>
    </location>
</feature>
<comment type="similarity">
    <text evidence="3">Belongs to the thiolase-like superfamily. Beta-ketoacyl-ACP synthases family.</text>
</comment>
<dbReference type="PROSITE" id="PS52004">
    <property type="entry name" value="KS3_2"/>
    <property type="match status" value="1"/>
</dbReference>
<dbReference type="InterPro" id="IPR020841">
    <property type="entry name" value="PKS_Beta-ketoAc_synthase_dom"/>
</dbReference>
<keyword evidence="2" id="KW-0597">Phosphoprotein</keyword>
<keyword evidence="1" id="KW-0596">Phosphopantetheine</keyword>
<proteinExistence type="inferred from homology"/>